<evidence type="ECO:0000313" key="5">
    <source>
        <dbReference type="Proteomes" id="UP000000709"/>
    </source>
</evidence>
<name>G3AQ43_SPAPN</name>
<dbReference type="InParanoid" id="G3AQ43"/>
<dbReference type="EMBL" id="GL996503">
    <property type="protein sequence ID" value="EGW31390.1"/>
    <property type="molecule type" value="Genomic_DNA"/>
</dbReference>
<dbReference type="Proteomes" id="UP000000709">
    <property type="component" value="Unassembled WGS sequence"/>
</dbReference>
<dbReference type="SUPFAM" id="SSF53474">
    <property type="entry name" value="alpha/beta-Hydrolases"/>
    <property type="match status" value="1"/>
</dbReference>
<dbReference type="KEGG" id="spaa:SPAPADRAFT_51408"/>
<keyword evidence="2" id="KW-0443">Lipid metabolism</keyword>
<dbReference type="RefSeq" id="XP_007376168.1">
    <property type="nucleotide sequence ID" value="XM_007376106.1"/>
</dbReference>
<evidence type="ECO:0000259" key="3">
    <source>
        <dbReference type="Pfam" id="PF05057"/>
    </source>
</evidence>
<dbReference type="Pfam" id="PF05057">
    <property type="entry name" value="DUF676"/>
    <property type="match status" value="1"/>
</dbReference>
<accession>G3AQ43</accession>
<dbReference type="InterPro" id="IPR044294">
    <property type="entry name" value="Lipase-like"/>
</dbReference>
<keyword evidence="5" id="KW-1185">Reference proteome</keyword>
<dbReference type="AlphaFoldDB" id="G3AQ43"/>
<feature type="domain" description="DUF676" evidence="3">
    <location>
        <begin position="210"/>
        <end position="418"/>
    </location>
</feature>
<dbReference type="PIRSF" id="PIRSF005412">
    <property type="entry name" value="UCP005412_abhydr"/>
    <property type="match status" value="1"/>
</dbReference>
<dbReference type="PANTHER" id="PTHR12482:SF62">
    <property type="entry name" value="LIPASE ROG1-RELATED"/>
    <property type="match status" value="1"/>
</dbReference>
<dbReference type="InterPro" id="IPR007751">
    <property type="entry name" value="DUF676_lipase-like"/>
</dbReference>
<dbReference type="OrthoDB" id="5368485at2759"/>
<proteinExistence type="inferred from homology"/>
<dbReference type="GO" id="GO:0047372">
    <property type="term" value="F:monoacylglycerol lipase activity"/>
    <property type="evidence" value="ECO:0007669"/>
    <property type="project" value="TreeGrafter"/>
</dbReference>
<dbReference type="eggNOG" id="KOG4372">
    <property type="taxonomic scope" value="Eukaryota"/>
</dbReference>
<dbReference type="GO" id="GO:0016042">
    <property type="term" value="P:lipid catabolic process"/>
    <property type="evidence" value="ECO:0007669"/>
    <property type="project" value="UniProtKB-KW"/>
</dbReference>
<dbReference type="InterPro" id="IPR016445">
    <property type="entry name" value="Rog1_fam"/>
</dbReference>
<evidence type="ECO:0000313" key="4">
    <source>
        <dbReference type="EMBL" id="EGW31390.1"/>
    </source>
</evidence>
<dbReference type="InterPro" id="IPR029058">
    <property type="entry name" value="AB_hydrolase_fold"/>
</dbReference>
<dbReference type="Gene3D" id="3.40.50.1820">
    <property type="entry name" value="alpha/beta hydrolase"/>
    <property type="match status" value="1"/>
</dbReference>
<dbReference type="PANTHER" id="PTHR12482">
    <property type="entry name" value="LIPASE ROG1-RELATED-RELATED"/>
    <property type="match status" value="1"/>
</dbReference>
<dbReference type="OMA" id="FSNIGCD"/>
<keyword evidence="2" id="KW-0442">Lipid degradation</keyword>
<evidence type="ECO:0000256" key="2">
    <source>
        <dbReference type="ARBA" id="ARBA00022963"/>
    </source>
</evidence>
<dbReference type="GeneID" id="18871552"/>
<comment type="similarity">
    <text evidence="1">Belongs to the putative lipase ROG1 family.</text>
</comment>
<dbReference type="HOGENOM" id="CLU_007367_1_0_1"/>
<gene>
    <name evidence="4" type="ORF">SPAPADRAFT_51408</name>
</gene>
<organism evidence="5">
    <name type="scientific">Spathaspora passalidarum (strain NRRL Y-27907 / 11-Y1)</name>
    <dbReference type="NCBI Taxonomy" id="619300"/>
    <lineage>
        <taxon>Eukaryota</taxon>
        <taxon>Fungi</taxon>
        <taxon>Dikarya</taxon>
        <taxon>Ascomycota</taxon>
        <taxon>Saccharomycotina</taxon>
        <taxon>Pichiomycetes</taxon>
        <taxon>Debaryomycetaceae</taxon>
        <taxon>Spathaspora</taxon>
    </lineage>
</organism>
<protein>
    <recommendedName>
        <fullName evidence="3">DUF676 domain-containing protein</fullName>
    </recommendedName>
</protein>
<reference evidence="4 5" key="1">
    <citation type="journal article" date="2011" name="Proc. Natl. Acad. Sci. U.S.A.">
        <title>Comparative genomics of xylose-fermenting fungi for enhanced biofuel production.</title>
        <authorList>
            <person name="Wohlbach D.J."/>
            <person name="Kuo A."/>
            <person name="Sato T.K."/>
            <person name="Potts K.M."/>
            <person name="Salamov A.A."/>
            <person name="LaButti K.M."/>
            <person name="Sun H."/>
            <person name="Clum A."/>
            <person name="Pangilinan J.L."/>
            <person name="Lindquist E.A."/>
            <person name="Lucas S."/>
            <person name="Lapidus A."/>
            <person name="Jin M."/>
            <person name="Gunawan C."/>
            <person name="Balan V."/>
            <person name="Dale B.E."/>
            <person name="Jeffries T.W."/>
            <person name="Zinkel R."/>
            <person name="Barry K.W."/>
            <person name="Grigoriev I.V."/>
            <person name="Gasch A.P."/>
        </authorList>
    </citation>
    <scope>NUCLEOTIDE SEQUENCE [LARGE SCALE GENOMIC DNA]</scope>
    <source>
        <strain evidence="5">NRRL Y-27907 / 11-Y1</strain>
    </source>
</reference>
<sequence>MLPWYRDRDNLNIGGVNRYTITYTRRDPSQTQVYLRLKNIERSSIRAINLLQGPFILYCHVIPYNYDPHRQFTPDDADTNTEVLFDNQIKPNQSFNATLLLNDNSRVSSSEEGDVFQWEIDIISQIVVSTKSTILFDLMIGDDLALMKRLVRSKISQTLDNLSSPLSPPLEEEIEEFNKEKINHKIYNPQLKVEKLTADDIWDNEPKDPSKPVHLVIVTHGLFSNLTADMLYLKDTLEAKVQENILVRGYRYNAGRTERGVKRLGSNVATYIISLIETTPYKIDKISFIAHSLGGLVQLYAIKYILIHKGADYFEKIHIQPQNLIALASPLLGILNEVSFLISWVLDIGTLGKTGRDLALSKRIPTFGDLYMNEAKRKTFKPILETLPDDPLQIFLSKFKSLTVYANAINDGIVPLRTSALLYLDYEALGDVSELKKTKHIGEHPELEDPENPIETNLTRQSVSEVPEYDIADEEKSAREQMQSKKEAEIWQLAKQPIVAAQELYQQLLRVSSNESKLTKREQKYLKFSAKGTDYNLFENVLPDTSPVDSSGNSLGDEETTVVSSENGLPEKAIVVPPKASAIASAISALICPVPTTNFIINPQSRHHVIFHDKYYHFNDIPKQESNSSTKQSFNDFFRYHGKWKRRKQVIIANKYHAENLNWRKVLVNLPPDAHTNIIVRRRFANGYGWGVIDHLCETLFDRDHNTMKAKI</sequence>
<evidence type="ECO:0000256" key="1">
    <source>
        <dbReference type="ARBA" id="ARBA00007920"/>
    </source>
</evidence>